<name>A0A6I2QWL5_FLAPL</name>
<dbReference type="AlphaFoldDB" id="A0A6I2QWL5"/>
<protein>
    <submittedName>
        <fullName evidence="1">Uncharacterized protein</fullName>
    </submittedName>
</protein>
<reference evidence="1 2" key="1">
    <citation type="journal article" date="2019" name="Nat. Med.">
        <title>A library of human gut bacterial isolates paired with longitudinal multiomics data enables mechanistic microbiome research.</title>
        <authorList>
            <person name="Poyet M."/>
            <person name="Groussin M."/>
            <person name="Gibbons S.M."/>
            <person name="Avila-Pacheco J."/>
            <person name="Jiang X."/>
            <person name="Kearney S.M."/>
            <person name="Perrotta A.R."/>
            <person name="Berdy B."/>
            <person name="Zhao S."/>
            <person name="Lieberman T.D."/>
            <person name="Swanson P.K."/>
            <person name="Smith M."/>
            <person name="Roesemann S."/>
            <person name="Alexander J.E."/>
            <person name="Rich S.A."/>
            <person name="Livny J."/>
            <person name="Vlamakis H."/>
            <person name="Clish C."/>
            <person name="Bullock K."/>
            <person name="Deik A."/>
            <person name="Scott J."/>
            <person name="Pierce K.A."/>
            <person name="Xavier R.J."/>
            <person name="Alm E.J."/>
        </authorList>
    </citation>
    <scope>NUCLEOTIDE SEQUENCE [LARGE SCALE GENOMIC DNA]</scope>
    <source>
        <strain evidence="1 2">BIOML-A2</strain>
    </source>
</reference>
<accession>A0A6I2QWL5</accession>
<dbReference type="RefSeq" id="WP_155856991.1">
    <property type="nucleotide sequence ID" value="NZ_WKPR01000002.1"/>
</dbReference>
<sequence>MGLKYCCYDQQSGSYIEFQKGDFNLHGCFWLSDSLFLSDDIANSCNLADLFSQAIPNFNYYGSTIVSSDQWNTIKKLGGNFSPVVQEILAEIDEWAYNCFLSEKCFSILGI</sequence>
<evidence type="ECO:0000313" key="2">
    <source>
        <dbReference type="Proteomes" id="UP000434475"/>
    </source>
</evidence>
<organism evidence="1 2">
    <name type="scientific">Flavonifractor plautii</name>
    <name type="common">Fusobacterium plautii</name>
    <dbReference type="NCBI Taxonomy" id="292800"/>
    <lineage>
        <taxon>Bacteria</taxon>
        <taxon>Bacillati</taxon>
        <taxon>Bacillota</taxon>
        <taxon>Clostridia</taxon>
        <taxon>Eubacteriales</taxon>
        <taxon>Oscillospiraceae</taxon>
        <taxon>Flavonifractor</taxon>
    </lineage>
</organism>
<comment type="caution">
    <text evidence="1">The sequence shown here is derived from an EMBL/GenBank/DDBJ whole genome shotgun (WGS) entry which is preliminary data.</text>
</comment>
<gene>
    <name evidence="1" type="ORF">GKE97_01455</name>
</gene>
<evidence type="ECO:0000313" key="1">
    <source>
        <dbReference type="EMBL" id="MSB18179.1"/>
    </source>
</evidence>
<proteinExistence type="predicted"/>
<dbReference type="Proteomes" id="UP000434475">
    <property type="component" value="Unassembled WGS sequence"/>
</dbReference>
<dbReference type="EMBL" id="WKPR01000002">
    <property type="protein sequence ID" value="MSB18179.1"/>
    <property type="molecule type" value="Genomic_DNA"/>
</dbReference>